<dbReference type="SMART" id="SM00248">
    <property type="entry name" value="ANK"/>
    <property type="match status" value="6"/>
</dbReference>
<feature type="domain" description="DUF3447" evidence="2">
    <location>
        <begin position="197"/>
        <end position="270"/>
    </location>
</feature>
<reference evidence="3" key="1">
    <citation type="submission" date="2006-10" db="EMBL/GenBank/DDBJ databases">
        <authorList>
            <person name="Amadeo P."/>
            <person name="Zhao Q."/>
            <person name="Wortman J."/>
            <person name="Fraser-Liggett C."/>
            <person name="Carlton J."/>
        </authorList>
    </citation>
    <scope>NUCLEOTIDE SEQUENCE</scope>
    <source>
        <strain evidence="3">G3</strain>
    </source>
</reference>
<dbReference type="InParanoid" id="A2ELQ5"/>
<evidence type="ECO:0000313" key="4">
    <source>
        <dbReference type="Proteomes" id="UP000001542"/>
    </source>
</evidence>
<dbReference type="eggNOG" id="KOG4177">
    <property type="taxonomic scope" value="Eukaryota"/>
</dbReference>
<dbReference type="InterPro" id="IPR036770">
    <property type="entry name" value="Ankyrin_rpt-contain_sf"/>
</dbReference>
<keyword evidence="4" id="KW-1185">Reference proteome</keyword>
<dbReference type="PANTHER" id="PTHR24182">
    <property type="entry name" value="ANKYRIN REPEAT AND SOCS BOX CONTAINING 4"/>
    <property type="match status" value="1"/>
</dbReference>
<accession>A2ELQ5</accession>
<dbReference type="Gene3D" id="1.25.40.20">
    <property type="entry name" value="Ankyrin repeat-containing domain"/>
    <property type="match status" value="1"/>
</dbReference>
<dbReference type="VEuPathDB" id="TrichDB:TVAG_403770"/>
<dbReference type="PROSITE" id="PS50088">
    <property type="entry name" value="ANK_REPEAT"/>
    <property type="match status" value="4"/>
</dbReference>
<dbReference type="InterPro" id="IPR020683">
    <property type="entry name" value="DUF3447"/>
</dbReference>
<dbReference type="PROSITE" id="PS50297">
    <property type="entry name" value="ANK_REP_REGION"/>
    <property type="match status" value="4"/>
</dbReference>
<dbReference type="Proteomes" id="UP000001542">
    <property type="component" value="Unassembled WGS sequence"/>
</dbReference>
<name>A2ELQ5_TRIV3</name>
<reference evidence="3" key="2">
    <citation type="journal article" date="2007" name="Science">
        <title>Draft genome sequence of the sexually transmitted pathogen Trichomonas vaginalis.</title>
        <authorList>
            <person name="Carlton J.M."/>
            <person name="Hirt R.P."/>
            <person name="Silva J.C."/>
            <person name="Delcher A.L."/>
            <person name="Schatz M."/>
            <person name="Zhao Q."/>
            <person name="Wortman J.R."/>
            <person name="Bidwell S.L."/>
            <person name="Alsmark U.C.M."/>
            <person name="Besteiro S."/>
            <person name="Sicheritz-Ponten T."/>
            <person name="Noel C.J."/>
            <person name="Dacks J.B."/>
            <person name="Foster P.G."/>
            <person name="Simillion C."/>
            <person name="Van de Peer Y."/>
            <person name="Miranda-Saavedra D."/>
            <person name="Barton G.J."/>
            <person name="Westrop G.D."/>
            <person name="Mueller S."/>
            <person name="Dessi D."/>
            <person name="Fiori P.L."/>
            <person name="Ren Q."/>
            <person name="Paulsen I."/>
            <person name="Zhang H."/>
            <person name="Bastida-Corcuera F.D."/>
            <person name="Simoes-Barbosa A."/>
            <person name="Brown M.T."/>
            <person name="Hayes R.D."/>
            <person name="Mukherjee M."/>
            <person name="Okumura C.Y."/>
            <person name="Schneider R."/>
            <person name="Smith A.J."/>
            <person name="Vanacova S."/>
            <person name="Villalvazo M."/>
            <person name="Haas B.J."/>
            <person name="Pertea M."/>
            <person name="Feldblyum T.V."/>
            <person name="Utterback T.R."/>
            <person name="Shu C.L."/>
            <person name="Osoegawa K."/>
            <person name="de Jong P.J."/>
            <person name="Hrdy I."/>
            <person name="Horvathova L."/>
            <person name="Zubacova Z."/>
            <person name="Dolezal P."/>
            <person name="Malik S.B."/>
            <person name="Logsdon J.M. Jr."/>
            <person name="Henze K."/>
            <person name="Gupta A."/>
            <person name="Wang C.C."/>
            <person name="Dunne R.L."/>
            <person name="Upcroft J.A."/>
            <person name="Upcroft P."/>
            <person name="White O."/>
            <person name="Salzberg S.L."/>
            <person name="Tang P."/>
            <person name="Chiu C.-H."/>
            <person name="Lee Y.-S."/>
            <person name="Embley T.M."/>
            <person name="Coombs G.H."/>
            <person name="Mottram J.C."/>
            <person name="Tachezy J."/>
            <person name="Fraser-Liggett C.M."/>
            <person name="Johnson P.J."/>
        </authorList>
    </citation>
    <scope>NUCLEOTIDE SEQUENCE [LARGE SCALE GENOMIC DNA]</scope>
    <source>
        <strain evidence="3">G3</strain>
    </source>
</reference>
<organism evidence="3 4">
    <name type="scientific">Trichomonas vaginalis (strain ATCC PRA-98 / G3)</name>
    <dbReference type="NCBI Taxonomy" id="412133"/>
    <lineage>
        <taxon>Eukaryota</taxon>
        <taxon>Metamonada</taxon>
        <taxon>Parabasalia</taxon>
        <taxon>Trichomonadida</taxon>
        <taxon>Trichomonadidae</taxon>
        <taxon>Trichomonas</taxon>
    </lineage>
</organism>
<dbReference type="RefSeq" id="XP_001318643.1">
    <property type="nucleotide sequence ID" value="XM_001318608.1"/>
</dbReference>
<feature type="repeat" description="ANK" evidence="1">
    <location>
        <begin position="340"/>
        <end position="372"/>
    </location>
</feature>
<dbReference type="STRING" id="5722.A2ELQ5"/>
<evidence type="ECO:0000259" key="2">
    <source>
        <dbReference type="Pfam" id="PF11929"/>
    </source>
</evidence>
<proteinExistence type="predicted"/>
<dbReference type="EMBL" id="DS113424">
    <property type="protein sequence ID" value="EAY06420.1"/>
    <property type="molecule type" value="Genomic_DNA"/>
</dbReference>
<feature type="repeat" description="ANK" evidence="1">
    <location>
        <begin position="373"/>
        <end position="405"/>
    </location>
</feature>
<dbReference type="InterPro" id="IPR002110">
    <property type="entry name" value="Ankyrin_rpt"/>
</dbReference>
<dbReference type="AlphaFoldDB" id="A2ELQ5"/>
<gene>
    <name evidence="3" type="ORF">TVAG_403770</name>
</gene>
<feature type="repeat" description="ANK" evidence="1">
    <location>
        <begin position="406"/>
        <end position="438"/>
    </location>
</feature>
<protein>
    <recommendedName>
        <fullName evidence="2">DUF3447 domain-containing protein</fullName>
    </recommendedName>
</protein>
<dbReference type="SMR" id="A2ELQ5"/>
<dbReference type="Pfam" id="PF12796">
    <property type="entry name" value="Ank_2"/>
    <property type="match status" value="2"/>
</dbReference>
<dbReference type="SUPFAM" id="SSF48403">
    <property type="entry name" value="Ankyrin repeat"/>
    <property type="match status" value="2"/>
</dbReference>
<evidence type="ECO:0000256" key="1">
    <source>
        <dbReference type="PROSITE-ProRule" id="PRU00023"/>
    </source>
</evidence>
<dbReference type="PRINTS" id="PR01415">
    <property type="entry name" value="ANKYRIN"/>
</dbReference>
<keyword evidence="1" id="KW-0040">ANK repeat</keyword>
<evidence type="ECO:0000313" key="3">
    <source>
        <dbReference type="EMBL" id="EAY06420.1"/>
    </source>
</evidence>
<dbReference type="PANTHER" id="PTHR24182:SF13">
    <property type="entry name" value="LD18443P"/>
    <property type="match status" value="1"/>
</dbReference>
<feature type="repeat" description="ANK" evidence="1">
    <location>
        <begin position="307"/>
        <end position="339"/>
    </location>
</feature>
<sequence>MEKCNFHELMVLFKNYDDISTRLFRLSTFDDDEISEIYENLKMIILEPRICSASVLTNIIFQAAKFNNRYLKSYWSIFKKLYEEYHPKYISEFECVYDYFIYKEYGVLLNQENEKYLQKYETEKYSFEIHEEGTIYKAIMDNDVNALILFTEQEGFDKDQNTSNELYPYIGRGLSLLELCCYHGSSEFFKLLRSKLNAEITPTCLKFSFLGGKPDIMNECLQFQRIDKDCTDYAIASHNIDFITFLMNQIDLFSLWSCCEYYNLHAFFGYLDRTNDLIGCFVMSPCFGLPSLCEYLLNHGADVNYNDGSTALHTAAELNMAEVAQFLISRGAIIDSRDTESETPLHRAVMRYSIETAEVLLSNGADVNAYDESFYTPLHDAAFTNCIEIAELLISHGANVNIKSENGATPLDEALRFNHSDFAEFLRSNGADVHSKKV</sequence>
<dbReference type="Pfam" id="PF11929">
    <property type="entry name" value="DUF3447"/>
    <property type="match status" value="1"/>
</dbReference>
<dbReference type="OrthoDB" id="426293at2759"/>
<dbReference type="VEuPathDB" id="TrichDB:TVAGG3_0895040"/>
<dbReference type="KEGG" id="tva:4764292"/>